<evidence type="ECO:0000256" key="2">
    <source>
        <dbReference type="ARBA" id="ARBA00022692"/>
    </source>
</evidence>
<proteinExistence type="predicted"/>
<dbReference type="PANTHER" id="PTHR15371">
    <property type="entry name" value="TIM23"/>
    <property type="match status" value="1"/>
</dbReference>
<sequence length="216" mass="23065">MPTSSGYSKPEESSWFATDESGSRPARVWTGESSVRVARAGVVCTAREWTGESSVRVASAGVVFTAWEWLVHSQQNLAPLSPYLNFDPVYLPQSQPEFIFPEGAGRQRGRFELAFSQIGGSCMIGAGVGGLGGFYNGLRSTTLAGHTGKLRRTQLLNHVMKQGAATANTLGVLAVMYSGFGVILSWARGVDDELNTLTAATTTGLLYKSSGMLTVF</sequence>
<dbReference type="GO" id="GO:0005744">
    <property type="term" value="C:TIM23 mitochondrial import inner membrane translocase complex"/>
    <property type="evidence" value="ECO:0007669"/>
    <property type="project" value="TreeGrafter"/>
</dbReference>
<gene>
    <name evidence="6" type="ORF">TSIB3V08_LOCUS5563</name>
</gene>
<dbReference type="InterPro" id="IPR045238">
    <property type="entry name" value="Tim23-like"/>
</dbReference>
<keyword evidence="3" id="KW-1133">Transmembrane helix</keyword>
<organism evidence="6">
    <name type="scientific">Timema shepardi</name>
    <name type="common">Walking stick</name>
    <dbReference type="NCBI Taxonomy" id="629360"/>
    <lineage>
        <taxon>Eukaryota</taxon>
        <taxon>Metazoa</taxon>
        <taxon>Ecdysozoa</taxon>
        <taxon>Arthropoda</taxon>
        <taxon>Hexapoda</taxon>
        <taxon>Insecta</taxon>
        <taxon>Pterygota</taxon>
        <taxon>Neoptera</taxon>
        <taxon>Polyneoptera</taxon>
        <taxon>Phasmatodea</taxon>
        <taxon>Timematodea</taxon>
        <taxon>Timematoidea</taxon>
        <taxon>Timematidae</taxon>
        <taxon>Timema</taxon>
    </lineage>
</organism>
<feature type="region of interest" description="Disordered" evidence="5">
    <location>
        <begin position="1"/>
        <end position="23"/>
    </location>
</feature>
<dbReference type="AlphaFoldDB" id="A0A7R9AVU6"/>
<comment type="subcellular location">
    <subcellularLocation>
        <location evidence="1">Membrane</location>
        <topology evidence="1">Multi-pass membrane protein</topology>
    </subcellularLocation>
</comment>
<dbReference type="GO" id="GO:0030150">
    <property type="term" value="P:protein import into mitochondrial matrix"/>
    <property type="evidence" value="ECO:0007669"/>
    <property type="project" value="TreeGrafter"/>
</dbReference>
<keyword evidence="4" id="KW-0472">Membrane</keyword>
<dbReference type="PANTHER" id="PTHR15371:SF0">
    <property type="entry name" value="SD19278P"/>
    <property type="match status" value="1"/>
</dbReference>
<name>A0A7R9AVU6_TIMSH</name>
<protein>
    <recommendedName>
        <fullName evidence="7">Mitochondrial import inner membrane translocase subunit Tim23</fullName>
    </recommendedName>
</protein>
<evidence type="ECO:0000256" key="1">
    <source>
        <dbReference type="ARBA" id="ARBA00004141"/>
    </source>
</evidence>
<dbReference type="Pfam" id="PF02466">
    <property type="entry name" value="Tim17"/>
    <property type="match status" value="1"/>
</dbReference>
<evidence type="ECO:0000256" key="4">
    <source>
        <dbReference type="ARBA" id="ARBA00023136"/>
    </source>
</evidence>
<evidence type="ECO:0000256" key="5">
    <source>
        <dbReference type="SAM" id="MobiDB-lite"/>
    </source>
</evidence>
<dbReference type="EMBL" id="OC002193">
    <property type="protein sequence ID" value="CAD7261423.1"/>
    <property type="molecule type" value="Genomic_DNA"/>
</dbReference>
<evidence type="ECO:0008006" key="7">
    <source>
        <dbReference type="Google" id="ProtNLM"/>
    </source>
</evidence>
<reference evidence="6" key="1">
    <citation type="submission" date="2020-11" db="EMBL/GenBank/DDBJ databases">
        <authorList>
            <person name="Tran Van P."/>
        </authorList>
    </citation>
    <scope>NUCLEOTIDE SEQUENCE</scope>
</reference>
<evidence type="ECO:0000313" key="6">
    <source>
        <dbReference type="EMBL" id="CAD7261423.1"/>
    </source>
</evidence>
<dbReference type="GO" id="GO:0008320">
    <property type="term" value="F:protein transmembrane transporter activity"/>
    <property type="evidence" value="ECO:0007669"/>
    <property type="project" value="TreeGrafter"/>
</dbReference>
<evidence type="ECO:0000256" key="3">
    <source>
        <dbReference type="ARBA" id="ARBA00022989"/>
    </source>
</evidence>
<accession>A0A7R9AVU6</accession>
<keyword evidence="2" id="KW-0812">Transmembrane</keyword>